<protein>
    <submittedName>
        <fullName evidence="1">Uncharacterized protein</fullName>
    </submittedName>
</protein>
<comment type="caution">
    <text evidence="1">The sequence shown here is derived from an EMBL/GenBank/DDBJ whole genome shotgun (WGS) entry which is preliminary data.</text>
</comment>
<dbReference type="PANTHER" id="PTHR33796">
    <property type="entry name" value="HOLLIDAY JUNCTION ATP-DEPENDENT DNA HELICASE RUVA"/>
    <property type="match status" value="1"/>
</dbReference>
<name>A0ABD1FBB4_HYPHA</name>
<reference evidence="1 2" key="1">
    <citation type="submission" date="2024-05" db="EMBL/GenBank/DDBJ databases">
        <title>Genetic variation in Jamaican populations of the coffee berry borer (Hypothenemus hampei).</title>
        <authorList>
            <person name="Errbii M."/>
            <person name="Myrie A."/>
        </authorList>
    </citation>
    <scope>NUCLEOTIDE SEQUENCE [LARGE SCALE GENOMIC DNA]</scope>
    <source>
        <strain evidence="1">JA-Hopewell-2020-01-JO</strain>
        <tissue evidence="1">Whole body</tissue>
    </source>
</reference>
<gene>
    <name evidence="1" type="ORF">ABEB36_000470</name>
</gene>
<proteinExistence type="predicted"/>
<evidence type="ECO:0000313" key="2">
    <source>
        <dbReference type="Proteomes" id="UP001566132"/>
    </source>
</evidence>
<dbReference type="PANTHER" id="PTHR33796:SF1">
    <property type="entry name" value="HOLLIDAY JUNCTION BRANCH MIGRATION COMPLEX SUBUNIT RUVA"/>
    <property type="match status" value="1"/>
</dbReference>
<evidence type="ECO:0000313" key="1">
    <source>
        <dbReference type="EMBL" id="KAL1516570.1"/>
    </source>
</evidence>
<sequence>MIKQQPGTYPDYEQILSATAIPRWYTSSRLITEVKQRRAWLVLGWVTAWEHHSFPFLILKSISFQLTMIKQQPGTYPDYEQILSATAIPRWYTSSRLITEVKQRRAWLVLG</sequence>
<dbReference type="Proteomes" id="UP001566132">
    <property type="component" value="Unassembled WGS sequence"/>
</dbReference>
<organism evidence="1 2">
    <name type="scientific">Hypothenemus hampei</name>
    <name type="common">Coffee berry borer</name>
    <dbReference type="NCBI Taxonomy" id="57062"/>
    <lineage>
        <taxon>Eukaryota</taxon>
        <taxon>Metazoa</taxon>
        <taxon>Ecdysozoa</taxon>
        <taxon>Arthropoda</taxon>
        <taxon>Hexapoda</taxon>
        <taxon>Insecta</taxon>
        <taxon>Pterygota</taxon>
        <taxon>Neoptera</taxon>
        <taxon>Endopterygota</taxon>
        <taxon>Coleoptera</taxon>
        <taxon>Polyphaga</taxon>
        <taxon>Cucujiformia</taxon>
        <taxon>Curculionidae</taxon>
        <taxon>Scolytinae</taxon>
        <taxon>Hypothenemus</taxon>
    </lineage>
</organism>
<keyword evidence="2" id="KW-1185">Reference proteome</keyword>
<dbReference type="EMBL" id="JBDJPC010000001">
    <property type="protein sequence ID" value="KAL1516570.1"/>
    <property type="molecule type" value="Genomic_DNA"/>
</dbReference>
<accession>A0ABD1FBB4</accession>
<dbReference type="AlphaFoldDB" id="A0ABD1FBB4"/>